<proteinExistence type="predicted"/>
<dbReference type="EMBL" id="BMJJ01000010">
    <property type="protein sequence ID" value="GGD32112.1"/>
    <property type="molecule type" value="Genomic_DNA"/>
</dbReference>
<dbReference type="RefSeq" id="WP_188853882.1">
    <property type="nucleotide sequence ID" value="NZ_BMJJ01000010.1"/>
</dbReference>
<dbReference type="InterPro" id="IPR008201">
    <property type="entry name" value="HepT-like"/>
</dbReference>
<dbReference type="AlphaFoldDB" id="A0A916Y6K2"/>
<dbReference type="PANTHER" id="PTHR34139">
    <property type="entry name" value="UPF0331 PROTEIN MJ0127"/>
    <property type="match status" value="1"/>
</dbReference>
<dbReference type="InterPro" id="IPR051813">
    <property type="entry name" value="HepT_RNase_toxin"/>
</dbReference>
<evidence type="ECO:0000256" key="3">
    <source>
        <dbReference type="ARBA" id="ARBA00022722"/>
    </source>
</evidence>
<keyword evidence="5" id="KW-0378">Hydrolase</keyword>
<dbReference type="GO" id="GO:0016787">
    <property type="term" value="F:hydrolase activity"/>
    <property type="evidence" value="ECO:0007669"/>
    <property type="project" value="UniProtKB-KW"/>
</dbReference>
<protein>
    <submittedName>
        <fullName evidence="6">DUF86 domain-containing protein</fullName>
    </submittedName>
</protein>
<evidence type="ECO:0000256" key="4">
    <source>
        <dbReference type="ARBA" id="ARBA00022741"/>
    </source>
</evidence>
<name>A0A916Y6K2_9HYPH</name>
<reference evidence="6" key="2">
    <citation type="submission" date="2020-09" db="EMBL/GenBank/DDBJ databases">
        <authorList>
            <person name="Sun Q."/>
            <person name="Zhou Y."/>
        </authorList>
    </citation>
    <scope>NUCLEOTIDE SEQUENCE</scope>
    <source>
        <strain evidence="6">CGMCC 1.15493</strain>
    </source>
</reference>
<keyword evidence="1" id="KW-0597">Phosphoprotein</keyword>
<dbReference type="GO" id="GO:0110001">
    <property type="term" value="C:toxin-antitoxin complex"/>
    <property type="evidence" value="ECO:0007669"/>
    <property type="project" value="InterPro"/>
</dbReference>
<evidence type="ECO:0000256" key="2">
    <source>
        <dbReference type="ARBA" id="ARBA00022649"/>
    </source>
</evidence>
<keyword evidence="7" id="KW-1185">Reference proteome</keyword>
<dbReference type="GO" id="GO:0004540">
    <property type="term" value="F:RNA nuclease activity"/>
    <property type="evidence" value="ECO:0007669"/>
    <property type="project" value="InterPro"/>
</dbReference>
<dbReference type="Proteomes" id="UP000613160">
    <property type="component" value="Unassembled WGS sequence"/>
</dbReference>
<organism evidence="6 7">
    <name type="scientific">Aureimonas glaciei</name>
    <dbReference type="NCBI Taxonomy" id="1776957"/>
    <lineage>
        <taxon>Bacteria</taxon>
        <taxon>Pseudomonadati</taxon>
        <taxon>Pseudomonadota</taxon>
        <taxon>Alphaproteobacteria</taxon>
        <taxon>Hyphomicrobiales</taxon>
        <taxon>Aurantimonadaceae</taxon>
        <taxon>Aureimonas</taxon>
    </lineage>
</organism>
<reference evidence="6" key="1">
    <citation type="journal article" date="2014" name="Int. J. Syst. Evol. Microbiol.">
        <title>Complete genome sequence of Corynebacterium casei LMG S-19264T (=DSM 44701T), isolated from a smear-ripened cheese.</title>
        <authorList>
            <consortium name="US DOE Joint Genome Institute (JGI-PGF)"/>
            <person name="Walter F."/>
            <person name="Albersmeier A."/>
            <person name="Kalinowski J."/>
            <person name="Ruckert C."/>
        </authorList>
    </citation>
    <scope>NUCLEOTIDE SEQUENCE</scope>
    <source>
        <strain evidence="6">CGMCC 1.15493</strain>
    </source>
</reference>
<comment type="caution">
    <text evidence="6">The sequence shown here is derived from an EMBL/GenBank/DDBJ whole genome shotgun (WGS) entry which is preliminary data.</text>
</comment>
<evidence type="ECO:0000313" key="6">
    <source>
        <dbReference type="EMBL" id="GGD32112.1"/>
    </source>
</evidence>
<sequence>MAFQRSARDRLEDIVQWGHFVADHIAGKDRSTFEADLKTQHAVIKCIEVVGEASGQLMRLLPDHATALAGLDLRAAYAIRNKLSHGYFEIAVDRLWTAASQSVPEIVAMAAAALATFDDGNAK</sequence>
<evidence type="ECO:0000256" key="5">
    <source>
        <dbReference type="ARBA" id="ARBA00022801"/>
    </source>
</evidence>
<dbReference type="PANTHER" id="PTHR34139:SF1">
    <property type="entry name" value="RNASE MJ1380-RELATED"/>
    <property type="match status" value="1"/>
</dbReference>
<dbReference type="Pfam" id="PF01934">
    <property type="entry name" value="HepT-like"/>
    <property type="match status" value="1"/>
</dbReference>
<dbReference type="GO" id="GO:0000166">
    <property type="term" value="F:nucleotide binding"/>
    <property type="evidence" value="ECO:0007669"/>
    <property type="project" value="UniProtKB-KW"/>
</dbReference>
<keyword evidence="3" id="KW-0540">Nuclease</keyword>
<keyword evidence="4" id="KW-0547">Nucleotide-binding</keyword>
<gene>
    <name evidence="6" type="ORF">GCM10011335_38970</name>
</gene>
<evidence type="ECO:0000313" key="7">
    <source>
        <dbReference type="Proteomes" id="UP000613160"/>
    </source>
</evidence>
<accession>A0A916Y6K2</accession>
<keyword evidence="2" id="KW-1277">Toxin-antitoxin system</keyword>
<evidence type="ECO:0000256" key="1">
    <source>
        <dbReference type="ARBA" id="ARBA00022553"/>
    </source>
</evidence>